<protein>
    <submittedName>
        <fullName evidence="1">Uncharacterized protein</fullName>
    </submittedName>
</protein>
<dbReference type="EMBL" id="MN740158">
    <property type="protein sequence ID" value="QHT90776.1"/>
    <property type="molecule type" value="Genomic_DNA"/>
</dbReference>
<accession>A0A6C0IED3</accession>
<organism evidence="1">
    <name type="scientific">viral metagenome</name>
    <dbReference type="NCBI Taxonomy" id="1070528"/>
    <lineage>
        <taxon>unclassified sequences</taxon>
        <taxon>metagenomes</taxon>
        <taxon>organismal metagenomes</taxon>
    </lineage>
</organism>
<name>A0A6C0IED3_9ZZZZ</name>
<dbReference type="AlphaFoldDB" id="A0A6C0IED3"/>
<reference evidence="1" key="1">
    <citation type="journal article" date="2020" name="Nature">
        <title>Giant virus diversity and host interactions through global metagenomics.</title>
        <authorList>
            <person name="Schulz F."/>
            <person name="Roux S."/>
            <person name="Paez-Espino D."/>
            <person name="Jungbluth S."/>
            <person name="Walsh D.A."/>
            <person name="Denef V.J."/>
            <person name="McMahon K.D."/>
            <person name="Konstantinidis K.T."/>
            <person name="Eloe-Fadrosh E.A."/>
            <person name="Kyrpides N.C."/>
            <person name="Woyke T."/>
        </authorList>
    </citation>
    <scope>NUCLEOTIDE SEQUENCE</scope>
    <source>
        <strain evidence="1">GVMAG-M-3300023184-71</strain>
    </source>
</reference>
<proteinExistence type="predicted"/>
<evidence type="ECO:0000313" key="1">
    <source>
        <dbReference type="EMBL" id="QHT90776.1"/>
    </source>
</evidence>
<sequence length="650" mass="72684">MSYLLLSSAYRDRLLYPNPADFVVQFGTINNPNQSQLNVFYSTNPISLTLPDYNFCWTNFATPYDPDYGPFVFETTIVAGTSTAPLLGDNVNTVLLGIYRKGDVPPPFALVQQTENAYGILAGWVLVVGNQGSLSIRDILDYDPATRIALLRNPLPDFDVSEGPVQAFLANLSKTTNPQCPTPLTPIFANEQSGSIVFANGFFLERSSNVYFDYAVYLYDITINEVALIQKYQSDLQVFTLCNPFSCAWSVTDQYWVLSRNAPMAIGEIQPIDCEDSHSPFYNVSFIEDYTFLEAGRGYVLGQRVALIADPPDDSSRDPTIAEVVRIDGGGGVVEIRLVQISRYPYRLGTRLVLHAEYIVVPAVVVVRNTSLVFRCTLRGGTFRPQDFEGNYFVSVLASPQYQYDPSTRNVYLSPNATIPARNTANAPIDLLQSQNQWGATGIRKVVVLQDGTVLLYVQNYFQDRLIRFDIVHEHLRELPPYFRGWNHFIITQFSSEGVVPLNYTGSQITQSQMTCHEMAVVNLILPNKIINSPQGLLTSAYPYVFLELSNETMPSGHNRSIIYSNNPSAVRATFVCSISDVNNPQTTRFIKISSDGATQTLKFSPYDNLRVRVTLPSGQPFLTEENDTLVPCEPDPTLQLSMVFQITRL</sequence>